<feature type="region of interest" description="Disordered" evidence="1">
    <location>
        <begin position="1"/>
        <end position="44"/>
    </location>
</feature>
<reference evidence="3 4" key="1">
    <citation type="journal article" date="2018" name="Cell">
        <title>The Chara Genome: Secondary Complexity and Implications for Plant Terrestrialization.</title>
        <authorList>
            <person name="Nishiyama T."/>
            <person name="Sakayama H."/>
            <person name="Vries J.D."/>
            <person name="Buschmann H."/>
            <person name="Saint-Marcoux D."/>
            <person name="Ullrich K.K."/>
            <person name="Haas F.B."/>
            <person name="Vanderstraeten L."/>
            <person name="Becker D."/>
            <person name="Lang D."/>
            <person name="Vosolsobe S."/>
            <person name="Rombauts S."/>
            <person name="Wilhelmsson P.K.I."/>
            <person name="Janitza P."/>
            <person name="Kern R."/>
            <person name="Heyl A."/>
            <person name="Rumpler F."/>
            <person name="Villalobos L.I.A.C."/>
            <person name="Clay J.M."/>
            <person name="Skokan R."/>
            <person name="Toyoda A."/>
            <person name="Suzuki Y."/>
            <person name="Kagoshima H."/>
            <person name="Schijlen E."/>
            <person name="Tajeshwar N."/>
            <person name="Catarino B."/>
            <person name="Hetherington A.J."/>
            <person name="Saltykova A."/>
            <person name="Bonnot C."/>
            <person name="Breuninger H."/>
            <person name="Symeonidi A."/>
            <person name="Radhakrishnan G.V."/>
            <person name="Van Nieuwerburgh F."/>
            <person name="Deforce D."/>
            <person name="Chang C."/>
            <person name="Karol K.G."/>
            <person name="Hedrich R."/>
            <person name="Ulvskov P."/>
            <person name="Glockner G."/>
            <person name="Delwiche C.F."/>
            <person name="Petrasek J."/>
            <person name="Van de Peer Y."/>
            <person name="Friml J."/>
            <person name="Beilby M."/>
            <person name="Dolan L."/>
            <person name="Kohara Y."/>
            <person name="Sugano S."/>
            <person name="Fujiyama A."/>
            <person name="Delaux P.-M."/>
            <person name="Quint M."/>
            <person name="TheiBen G."/>
            <person name="Hagemann M."/>
            <person name="Harholt J."/>
            <person name="Dunand C."/>
            <person name="Zachgo S."/>
            <person name="Langdale J."/>
            <person name="Maumus F."/>
            <person name="Straeten D.V.D."/>
            <person name="Gould S.B."/>
            <person name="Rensing S.A."/>
        </authorList>
    </citation>
    <scope>NUCLEOTIDE SEQUENCE [LARGE SCALE GENOMIC DNA]</scope>
    <source>
        <strain evidence="3 4">S276</strain>
    </source>
</reference>
<feature type="region of interest" description="Disordered" evidence="1">
    <location>
        <begin position="59"/>
        <end position="124"/>
    </location>
</feature>
<dbReference type="Gene3D" id="1.10.10.60">
    <property type="entry name" value="Homeodomain-like"/>
    <property type="match status" value="1"/>
</dbReference>
<keyword evidence="4" id="KW-1185">Reference proteome</keyword>
<dbReference type="PANTHER" id="PTHR33492:SF11">
    <property type="entry name" value="OS04G0670900 PROTEIN"/>
    <property type="match status" value="1"/>
</dbReference>
<dbReference type="InterPro" id="IPR044822">
    <property type="entry name" value="Myb_DNA-bind_4"/>
</dbReference>
<protein>
    <recommendedName>
        <fullName evidence="2">Myb/SANT-like DNA-binding domain-containing protein</fullName>
    </recommendedName>
</protein>
<evidence type="ECO:0000313" key="4">
    <source>
        <dbReference type="Proteomes" id="UP000265515"/>
    </source>
</evidence>
<dbReference type="PANTHER" id="PTHR33492">
    <property type="entry name" value="OSJNBA0043A12.37 PROTEIN-RELATED"/>
    <property type="match status" value="1"/>
</dbReference>
<feature type="region of interest" description="Disordered" evidence="1">
    <location>
        <begin position="256"/>
        <end position="300"/>
    </location>
</feature>
<organism evidence="3 4">
    <name type="scientific">Chara braunii</name>
    <name type="common">Braun's stonewort</name>
    <dbReference type="NCBI Taxonomy" id="69332"/>
    <lineage>
        <taxon>Eukaryota</taxon>
        <taxon>Viridiplantae</taxon>
        <taxon>Streptophyta</taxon>
        <taxon>Charophyceae</taxon>
        <taxon>Charales</taxon>
        <taxon>Characeae</taxon>
        <taxon>Chara</taxon>
    </lineage>
</organism>
<feature type="compositionally biased region" description="Gly residues" evidence="1">
    <location>
        <begin position="13"/>
        <end position="24"/>
    </location>
</feature>
<dbReference type="AlphaFoldDB" id="A0A388KQ94"/>
<dbReference type="EMBL" id="BFEA01000160">
    <property type="protein sequence ID" value="GBG72224.1"/>
    <property type="molecule type" value="Genomic_DNA"/>
</dbReference>
<feature type="compositionally biased region" description="Basic and acidic residues" evidence="1">
    <location>
        <begin position="88"/>
        <end position="101"/>
    </location>
</feature>
<dbReference type="Gramene" id="GBG72224">
    <property type="protein sequence ID" value="GBG72224"/>
    <property type="gene ID" value="CBR_g11156"/>
</dbReference>
<evidence type="ECO:0000259" key="2">
    <source>
        <dbReference type="Pfam" id="PF13837"/>
    </source>
</evidence>
<gene>
    <name evidence="3" type="ORF">CBR_g11156</name>
</gene>
<sequence>MAGLDGGASASGLGCGSGGGAEVGGGRRRRTEVGGDGIGKRVGKGKRIWMGKRIGIGKQNAETGLGSGLGLGSGSRLGSGSGLGSRIGIEKRIGKPDRDWEAEAEGGGGRRRRAEGPPGEKAWKHPSWSIEEMMKLARAKRDQQAHFEGMPHNYGRMRNREWKLQDFQKRLLEVGVDKTTDDIGKKWDNLFQQYKKVQHYQNASGGKKFFNLTPALRTEEGFNFIMEDHVYDEIDAMSKGNKTIYPDNVADTSAREGLQMPRSPSVAGESAAGGDGNDDDGGWARESGFTVGSTGRNCKRKNMRQQTFEVIAEVMDKHGALMATPWKGPASDSVPFWSDGATFSRVRLMPSGGTTRRLTRLTG</sequence>
<accession>A0A388KQ94</accession>
<proteinExistence type="predicted"/>
<evidence type="ECO:0000313" key="3">
    <source>
        <dbReference type="EMBL" id="GBG72224.1"/>
    </source>
</evidence>
<name>A0A388KQ94_CHABU</name>
<feature type="compositionally biased region" description="Gly residues" evidence="1">
    <location>
        <begin position="65"/>
        <end position="85"/>
    </location>
</feature>
<comment type="caution">
    <text evidence="3">The sequence shown here is derived from an EMBL/GenBank/DDBJ whole genome shotgun (WGS) entry which is preliminary data.</text>
</comment>
<feature type="domain" description="Myb/SANT-like DNA-binding" evidence="2">
    <location>
        <begin position="126"/>
        <end position="206"/>
    </location>
</feature>
<dbReference type="Proteomes" id="UP000265515">
    <property type="component" value="Unassembled WGS sequence"/>
</dbReference>
<evidence type="ECO:0000256" key="1">
    <source>
        <dbReference type="SAM" id="MobiDB-lite"/>
    </source>
</evidence>
<dbReference type="Pfam" id="PF13837">
    <property type="entry name" value="Myb_DNA-bind_4"/>
    <property type="match status" value="1"/>
</dbReference>